<reference evidence="5 6" key="1">
    <citation type="submission" date="2018-01" db="EMBL/GenBank/DDBJ databases">
        <title>Twenty Corynebacterium bovis Genomes.</title>
        <authorList>
            <person name="Gulvik C.A."/>
        </authorList>
    </citation>
    <scope>NUCLEOTIDE SEQUENCE [LARGE SCALE GENOMIC DNA]</scope>
    <source>
        <strain evidence="4 6">16-2004</strain>
        <strain evidence="3 5">F6900</strain>
    </source>
</reference>
<protein>
    <recommendedName>
        <fullName evidence="2">RelA/SpoT domain-containing protein</fullName>
    </recommendedName>
</protein>
<dbReference type="EMBL" id="PQNQ01000005">
    <property type="protein sequence ID" value="RRQ05020.1"/>
    <property type="molecule type" value="Genomic_DNA"/>
</dbReference>
<dbReference type="PANTHER" id="PTHR41773">
    <property type="entry name" value="GTP PYROPHOSPHATASE-RELATED"/>
    <property type="match status" value="1"/>
</dbReference>
<dbReference type="Gene3D" id="3.30.460.10">
    <property type="entry name" value="Beta Polymerase, domain 2"/>
    <property type="match status" value="1"/>
</dbReference>
<dbReference type="Proteomes" id="UP000278422">
    <property type="component" value="Unassembled WGS sequence"/>
</dbReference>
<dbReference type="GeneID" id="60808640"/>
<dbReference type="CDD" id="cd05399">
    <property type="entry name" value="NT_Rel-Spo_like"/>
    <property type="match status" value="1"/>
</dbReference>
<proteinExistence type="predicted"/>
<evidence type="ECO:0000313" key="6">
    <source>
        <dbReference type="Proteomes" id="UP000278422"/>
    </source>
</evidence>
<dbReference type="InterPro" id="IPR007685">
    <property type="entry name" value="RelA_SpoT"/>
</dbReference>
<evidence type="ECO:0000259" key="2">
    <source>
        <dbReference type="SMART" id="SM00954"/>
    </source>
</evidence>
<gene>
    <name evidence="4" type="ORF">CXF42_02855</name>
    <name evidence="3" type="ORF">CXF48_04175</name>
</gene>
<name>A0A3R8QRL3_9CORY</name>
<dbReference type="SUPFAM" id="SSF81301">
    <property type="entry name" value="Nucleotidyltransferase"/>
    <property type="match status" value="1"/>
</dbReference>
<dbReference type="GO" id="GO:0015969">
    <property type="term" value="P:guanosine tetraphosphate metabolic process"/>
    <property type="evidence" value="ECO:0007669"/>
    <property type="project" value="InterPro"/>
</dbReference>
<evidence type="ECO:0000256" key="1">
    <source>
        <dbReference type="SAM" id="MobiDB-lite"/>
    </source>
</evidence>
<sequence length="336" mass="37586">MSASDRNSRDQKSRDHAALDDLDSWLAGHPTAARDLQSLVAEELRDAGIAFDQVSVRVKDRHSYLAKLANPAYPEYRDFPSAHDILGIRVTTFHSSALPQLLDVIGSMFDVVRVVDKASETAQAGEFGYASQHVIARVREETLPDIAGRLVEVQLRTVLQHAWAEFEHDIRYKNPQAGLSPRIHRAFTLAAGLIELADQQFDDIAAALEVGTRSPDDAELTTQTLPGVLTMLLGSEYPTSRAEYYGFAVDMLAANGITTIGELEALCTPARVQSLRDTMRYSFHPGQVRFIDDLLLHTYGREHIRRTVHIGEDPSSRPGRLGNRWQRMGQRTYRPR</sequence>
<evidence type="ECO:0000313" key="3">
    <source>
        <dbReference type="EMBL" id="RRO87036.1"/>
    </source>
</evidence>
<accession>A0A3R8QRL3</accession>
<feature type="domain" description="RelA/SpoT" evidence="2">
    <location>
        <begin position="56"/>
        <end position="178"/>
    </location>
</feature>
<dbReference type="EMBL" id="PQNK01000005">
    <property type="protein sequence ID" value="RRO87036.1"/>
    <property type="molecule type" value="Genomic_DNA"/>
</dbReference>
<dbReference type="Proteomes" id="UP000276526">
    <property type="component" value="Unassembled WGS sequence"/>
</dbReference>
<dbReference type="InterPro" id="IPR043519">
    <property type="entry name" value="NT_sf"/>
</dbReference>
<dbReference type="OrthoDB" id="9801824at2"/>
<dbReference type="RefSeq" id="WP_125172742.1">
    <property type="nucleotide sequence ID" value="NZ_JALGIV010000009.1"/>
</dbReference>
<dbReference type="AlphaFoldDB" id="A0A3R8QRL3"/>
<evidence type="ECO:0000313" key="5">
    <source>
        <dbReference type="Proteomes" id="UP000276526"/>
    </source>
</evidence>
<organism evidence="4 6">
    <name type="scientific">Corynebacterium bovis</name>
    <dbReference type="NCBI Taxonomy" id="36808"/>
    <lineage>
        <taxon>Bacteria</taxon>
        <taxon>Bacillati</taxon>
        <taxon>Actinomycetota</taxon>
        <taxon>Actinomycetes</taxon>
        <taxon>Mycobacteriales</taxon>
        <taxon>Corynebacteriaceae</taxon>
        <taxon>Corynebacterium</taxon>
    </lineage>
</organism>
<feature type="region of interest" description="Disordered" evidence="1">
    <location>
        <begin position="310"/>
        <end position="336"/>
    </location>
</feature>
<dbReference type="SMART" id="SM00954">
    <property type="entry name" value="RelA_SpoT"/>
    <property type="match status" value="1"/>
</dbReference>
<dbReference type="PANTHER" id="PTHR41773:SF1">
    <property type="entry name" value="RELA_SPOT DOMAIN-CONTAINING PROTEIN"/>
    <property type="match status" value="1"/>
</dbReference>
<comment type="caution">
    <text evidence="4">The sequence shown here is derived from an EMBL/GenBank/DDBJ whole genome shotgun (WGS) entry which is preliminary data.</text>
</comment>
<dbReference type="Pfam" id="PF04607">
    <property type="entry name" value="RelA_SpoT"/>
    <property type="match status" value="1"/>
</dbReference>
<evidence type="ECO:0000313" key="4">
    <source>
        <dbReference type="EMBL" id="RRQ05020.1"/>
    </source>
</evidence>
<keyword evidence="6" id="KW-1185">Reference proteome</keyword>
<dbReference type="Gene3D" id="1.10.287.860">
    <property type="entry name" value="Nucleotidyltransferase"/>
    <property type="match status" value="1"/>
</dbReference>